<reference evidence="2" key="1">
    <citation type="submission" date="2022-11" db="UniProtKB">
        <authorList>
            <consortium name="WormBaseParasite"/>
        </authorList>
    </citation>
    <scope>IDENTIFICATION</scope>
</reference>
<name>A0AC34QLG1_9BILA</name>
<evidence type="ECO:0000313" key="2">
    <source>
        <dbReference type="WBParaSite" id="JU765_v2.g17420.t1"/>
    </source>
</evidence>
<evidence type="ECO:0000313" key="1">
    <source>
        <dbReference type="Proteomes" id="UP000887576"/>
    </source>
</evidence>
<accession>A0AC34QLG1</accession>
<protein>
    <submittedName>
        <fullName evidence="2">Nuclear transport factor 2 domain-containing protein</fullName>
    </submittedName>
</protein>
<organism evidence="1 2">
    <name type="scientific">Panagrolaimus sp. JU765</name>
    <dbReference type="NCBI Taxonomy" id="591449"/>
    <lineage>
        <taxon>Eukaryota</taxon>
        <taxon>Metazoa</taxon>
        <taxon>Ecdysozoa</taxon>
        <taxon>Nematoda</taxon>
        <taxon>Chromadorea</taxon>
        <taxon>Rhabditida</taxon>
        <taxon>Tylenchina</taxon>
        <taxon>Panagrolaimomorpha</taxon>
        <taxon>Panagrolaimoidea</taxon>
        <taxon>Panagrolaimidae</taxon>
        <taxon>Panagrolaimus</taxon>
    </lineage>
</organism>
<dbReference type="Proteomes" id="UP000887576">
    <property type="component" value="Unplaced"/>
</dbReference>
<dbReference type="WBParaSite" id="JU765_v2.g17420.t1">
    <property type="protein sequence ID" value="JU765_v2.g17420.t1"/>
    <property type="gene ID" value="JU765_v2.g17420"/>
</dbReference>
<proteinExistence type="predicted"/>
<sequence>MPKTQKELDKIITEIQENYKKAWNSKDAKKVADFYDKNGVLVYVGKCAIYGRDAIAENLAKFINEPCEYKLTFESTIEAGDGEYIIHKDAIAENLAKFINEPCEYKLTFESTVEAGDGEYIIHKGQTELATEPKQICRYEQIFKRQPDGSYLIYHDECAA</sequence>